<dbReference type="Proteomes" id="UP000237105">
    <property type="component" value="Unassembled WGS sequence"/>
</dbReference>
<name>A0A2P5E0H0_PARAD</name>
<feature type="non-terminal residue" evidence="1">
    <location>
        <position position="1"/>
    </location>
</feature>
<organism evidence="1 2">
    <name type="scientific">Parasponia andersonii</name>
    <name type="common">Sponia andersonii</name>
    <dbReference type="NCBI Taxonomy" id="3476"/>
    <lineage>
        <taxon>Eukaryota</taxon>
        <taxon>Viridiplantae</taxon>
        <taxon>Streptophyta</taxon>
        <taxon>Embryophyta</taxon>
        <taxon>Tracheophyta</taxon>
        <taxon>Spermatophyta</taxon>
        <taxon>Magnoliopsida</taxon>
        <taxon>eudicotyledons</taxon>
        <taxon>Gunneridae</taxon>
        <taxon>Pentapetalae</taxon>
        <taxon>rosids</taxon>
        <taxon>fabids</taxon>
        <taxon>Rosales</taxon>
        <taxon>Cannabaceae</taxon>
        <taxon>Parasponia</taxon>
    </lineage>
</organism>
<gene>
    <name evidence="1" type="ORF">PanWU01x14_015300</name>
</gene>
<protein>
    <submittedName>
        <fullName evidence="1">Manganese/iron superoxide dismutase</fullName>
    </submittedName>
</protein>
<dbReference type="EMBL" id="JXTB01000006">
    <property type="protein sequence ID" value="PON79029.1"/>
    <property type="molecule type" value="Genomic_DNA"/>
</dbReference>
<evidence type="ECO:0000313" key="2">
    <source>
        <dbReference type="Proteomes" id="UP000237105"/>
    </source>
</evidence>
<sequence>ESAIVGACGPSLSRTFRTTMALWSPPLAARSCSSITRSTIRLILPTITRLSSSYTKPFPRATPLPYLNCRVPSIPMVEVLSI</sequence>
<evidence type="ECO:0000313" key="1">
    <source>
        <dbReference type="EMBL" id="PON79029.1"/>
    </source>
</evidence>
<accession>A0A2P5E0H0</accession>
<proteinExistence type="predicted"/>
<reference evidence="2" key="1">
    <citation type="submission" date="2016-06" db="EMBL/GenBank/DDBJ databases">
        <title>Parallel loss of symbiosis genes in relatives of nitrogen-fixing non-legume Parasponia.</title>
        <authorList>
            <person name="Van Velzen R."/>
            <person name="Holmer R."/>
            <person name="Bu F."/>
            <person name="Rutten L."/>
            <person name="Van Zeijl A."/>
            <person name="Liu W."/>
            <person name="Santuari L."/>
            <person name="Cao Q."/>
            <person name="Sharma T."/>
            <person name="Shen D."/>
            <person name="Roswanjaya Y."/>
            <person name="Wardhani T."/>
            <person name="Kalhor M.S."/>
            <person name="Jansen J."/>
            <person name="Van den Hoogen J."/>
            <person name="Gungor B."/>
            <person name="Hartog M."/>
            <person name="Hontelez J."/>
            <person name="Verver J."/>
            <person name="Yang W.-C."/>
            <person name="Schijlen E."/>
            <person name="Repin R."/>
            <person name="Schilthuizen M."/>
            <person name="Schranz E."/>
            <person name="Heidstra R."/>
            <person name="Miyata K."/>
            <person name="Fedorova E."/>
            <person name="Kohlen W."/>
            <person name="Bisseling T."/>
            <person name="Smit S."/>
            <person name="Geurts R."/>
        </authorList>
    </citation>
    <scope>NUCLEOTIDE SEQUENCE [LARGE SCALE GENOMIC DNA]</scope>
    <source>
        <strain evidence="2">cv. WU1-14</strain>
    </source>
</reference>
<feature type="non-terminal residue" evidence="1">
    <location>
        <position position="82"/>
    </location>
</feature>
<keyword evidence="2" id="KW-1185">Reference proteome</keyword>
<dbReference type="AlphaFoldDB" id="A0A2P5E0H0"/>
<comment type="caution">
    <text evidence="1">The sequence shown here is derived from an EMBL/GenBank/DDBJ whole genome shotgun (WGS) entry which is preliminary data.</text>
</comment>